<dbReference type="WBParaSite" id="HCON_00171860-00001">
    <property type="protein sequence ID" value="HCON_00171860-00001"/>
    <property type="gene ID" value="HCON_00171860"/>
</dbReference>
<protein>
    <submittedName>
        <fullName evidence="2">Uncharacterized protein</fullName>
    </submittedName>
</protein>
<keyword evidence="1" id="KW-1185">Reference proteome</keyword>
<evidence type="ECO:0000313" key="2">
    <source>
        <dbReference type="WBParaSite" id="HCON_00171860-00001"/>
    </source>
</evidence>
<dbReference type="OMA" id="EPHEGKE"/>
<evidence type="ECO:0000313" key="1">
    <source>
        <dbReference type="Proteomes" id="UP000025227"/>
    </source>
</evidence>
<dbReference type="Proteomes" id="UP000025227">
    <property type="component" value="Unplaced"/>
</dbReference>
<name>A0A7I5EE73_HAECO</name>
<dbReference type="AlphaFoldDB" id="A0A7I5EE73"/>
<reference evidence="2" key="1">
    <citation type="submission" date="2020-12" db="UniProtKB">
        <authorList>
            <consortium name="WormBaseParasite"/>
        </authorList>
    </citation>
    <scope>IDENTIFICATION</scope>
    <source>
        <strain evidence="2">MHco3</strain>
    </source>
</reference>
<dbReference type="OrthoDB" id="5863270at2759"/>
<accession>A0A7I5EE73</accession>
<proteinExistence type="predicted"/>
<sequence>MTTTATTLSQNLLRNSYVDNVFHGVQEPHEGKEFYTESNNLFRQTGLNLRKFASSASSSSELNKFFEAEEGEEVPQMQKLLGIQWNTSEDKLSLILPQKLSKEGMWTKRSFE</sequence>
<organism evidence="1 2">
    <name type="scientific">Haemonchus contortus</name>
    <name type="common">Barber pole worm</name>
    <dbReference type="NCBI Taxonomy" id="6289"/>
    <lineage>
        <taxon>Eukaryota</taxon>
        <taxon>Metazoa</taxon>
        <taxon>Ecdysozoa</taxon>
        <taxon>Nematoda</taxon>
        <taxon>Chromadorea</taxon>
        <taxon>Rhabditida</taxon>
        <taxon>Rhabditina</taxon>
        <taxon>Rhabditomorpha</taxon>
        <taxon>Strongyloidea</taxon>
        <taxon>Trichostrongylidae</taxon>
        <taxon>Haemonchus</taxon>
    </lineage>
</organism>